<dbReference type="RefSeq" id="WP_070109526.1">
    <property type="nucleotide sequence ID" value="NZ_LZFO01000006.1"/>
</dbReference>
<dbReference type="InterPro" id="IPR037121">
    <property type="entry name" value="Ribosomal_bL25_C"/>
</dbReference>
<comment type="subunit">
    <text evidence="5">Part of the 50S ribosomal subunit; part of the 5S rRNA/L5/L18/L25 subcomplex. Contacts the 5S rRNA. Binds to the 5S rRNA independently of L5 and L18.</text>
</comment>
<evidence type="ECO:0000256" key="3">
    <source>
        <dbReference type="ARBA" id="ARBA00022980"/>
    </source>
</evidence>
<dbReference type="SUPFAM" id="SSF50715">
    <property type="entry name" value="Ribosomal protein L25-like"/>
    <property type="match status" value="1"/>
</dbReference>
<dbReference type="InterPro" id="IPR001021">
    <property type="entry name" value="Ribosomal_bL25_long"/>
</dbReference>
<evidence type="ECO:0000313" key="9">
    <source>
        <dbReference type="Proteomes" id="UP000175744"/>
    </source>
</evidence>
<dbReference type="InterPro" id="IPR020057">
    <property type="entry name" value="Ribosomal_bL25_b-dom"/>
</dbReference>
<keyword evidence="2 5" id="KW-0694">RNA-binding</keyword>
<feature type="domain" description="Large ribosomal subunit protein bL25 L25" evidence="6">
    <location>
        <begin position="10"/>
        <end position="87"/>
    </location>
</feature>
<comment type="similarity">
    <text evidence="5">Belongs to the bacterial ribosomal protein bL25 family. CTC subfamily.</text>
</comment>
<accession>A0A1E8F0M6</accession>
<dbReference type="CDD" id="cd00495">
    <property type="entry name" value="Ribosomal_L25_TL5_CTC"/>
    <property type="match status" value="1"/>
</dbReference>
<keyword evidence="4 5" id="KW-0687">Ribonucleoprotein</keyword>
<dbReference type="GO" id="GO:0022625">
    <property type="term" value="C:cytosolic large ribosomal subunit"/>
    <property type="evidence" value="ECO:0007669"/>
    <property type="project" value="TreeGrafter"/>
</dbReference>
<dbReference type="PANTHER" id="PTHR33284">
    <property type="entry name" value="RIBOSOMAL PROTEIN L25/GLN-TRNA SYNTHETASE, ANTI-CODON-BINDING DOMAIN-CONTAINING PROTEIN"/>
    <property type="match status" value="1"/>
</dbReference>
<dbReference type="GO" id="GO:0008097">
    <property type="term" value="F:5S rRNA binding"/>
    <property type="evidence" value="ECO:0007669"/>
    <property type="project" value="InterPro"/>
</dbReference>
<evidence type="ECO:0000259" key="7">
    <source>
        <dbReference type="Pfam" id="PF14693"/>
    </source>
</evidence>
<dbReference type="AlphaFoldDB" id="A0A1E8F0M6"/>
<dbReference type="InterPro" id="IPR029751">
    <property type="entry name" value="Ribosomal_L25_dom"/>
</dbReference>
<comment type="function">
    <text evidence="5">This is one of the proteins that binds to the 5S RNA in the ribosome where it forms part of the central protuberance.</text>
</comment>
<evidence type="ECO:0000256" key="5">
    <source>
        <dbReference type="HAMAP-Rule" id="MF_01334"/>
    </source>
</evidence>
<dbReference type="Pfam" id="PF01386">
    <property type="entry name" value="Ribosomal_L25p"/>
    <property type="match status" value="1"/>
</dbReference>
<dbReference type="OrthoDB" id="9790002at2"/>
<reference evidence="8 9" key="1">
    <citation type="submission" date="2016-06" db="EMBL/GenBank/DDBJ databases">
        <title>Genome sequence of Clostridium acetireducens DSM 10703.</title>
        <authorList>
            <person name="Poehlein A."/>
            <person name="Fluechter S."/>
            <person name="Duerre P."/>
            <person name="Daniel R."/>
        </authorList>
    </citation>
    <scope>NUCLEOTIDE SEQUENCE [LARGE SCALE GENOMIC DNA]</scope>
    <source>
        <strain evidence="8 9">DSM 10703</strain>
    </source>
</reference>
<organism evidence="8 9">
    <name type="scientific">Clostridium acetireducens DSM 10703</name>
    <dbReference type="NCBI Taxonomy" id="1121290"/>
    <lineage>
        <taxon>Bacteria</taxon>
        <taxon>Bacillati</taxon>
        <taxon>Bacillota</taxon>
        <taxon>Clostridia</taxon>
        <taxon>Eubacteriales</taxon>
        <taxon>Clostridiaceae</taxon>
        <taxon>Clostridium</taxon>
    </lineage>
</organism>
<dbReference type="GO" id="GO:0003735">
    <property type="term" value="F:structural constituent of ribosome"/>
    <property type="evidence" value="ECO:0007669"/>
    <property type="project" value="InterPro"/>
</dbReference>
<dbReference type="Gene3D" id="2.170.120.20">
    <property type="entry name" value="Ribosomal protein L25, beta domain"/>
    <property type="match status" value="1"/>
</dbReference>
<dbReference type="HAMAP" id="MF_01334">
    <property type="entry name" value="Ribosomal_bL25_CTC"/>
    <property type="match status" value="1"/>
</dbReference>
<protein>
    <recommendedName>
        <fullName evidence="5">Large ribosomal subunit protein bL25</fullName>
    </recommendedName>
    <alternativeName>
        <fullName evidence="5">General stress protein CTC</fullName>
    </alternativeName>
</protein>
<keyword evidence="3 5" id="KW-0689">Ribosomal protein</keyword>
<dbReference type="STRING" id="1121290.CLAOCE_05620"/>
<sequence>MEKLVLVGTKRVENAKKSRKNGFIPGVVYGKNSQTIPVKFKEVEFINFLKVKGEKSKILISIDNEENLGIIKEVSRDLVTNKIAHVDIQLVKRNELVNWTIPIVYTGRSSLKTKGLYLQMYLSEVEVAGEAAKIPDIIKLDVSAKDFGDNIKVKDLGLNSEIRTMKETEEIIATVTV</sequence>
<gene>
    <name evidence="8" type="primary">ctc_1</name>
    <name evidence="5" type="synonym">ctc</name>
    <name evidence="5" type="synonym">rplY</name>
    <name evidence="8" type="ORF">CLOACE_05620</name>
</gene>
<keyword evidence="1 5" id="KW-0699">rRNA-binding</keyword>
<dbReference type="InterPro" id="IPR020930">
    <property type="entry name" value="Ribosomal_uL5_bac-type"/>
</dbReference>
<proteinExistence type="inferred from homology"/>
<dbReference type="Gene3D" id="2.40.240.10">
    <property type="entry name" value="Ribosomal Protein L25, Chain P"/>
    <property type="match status" value="1"/>
</dbReference>
<dbReference type="NCBIfam" id="TIGR00731">
    <property type="entry name" value="bL25_bact_ctc"/>
    <property type="match status" value="1"/>
</dbReference>
<comment type="caution">
    <text evidence="8">The sequence shown here is derived from an EMBL/GenBank/DDBJ whole genome shotgun (WGS) entry which is preliminary data.</text>
</comment>
<evidence type="ECO:0000256" key="4">
    <source>
        <dbReference type="ARBA" id="ARBA00023274"/>
    </source>
</evidence>
<dbReference type="Pfam" id="PF14693">
    <property type="entry name" value="Ribosomal_TL5_C"/>
    <property type="match status" value="1"/>
</dbReference>
<feature type="domain" description="Large ribosomal subunit protein bL25 beta" evidence="7">
    <location>
        <begin position="97"/>
        <end position="176"/>
    </location>
</feature>
<evidence type="ECO:0000256" key="2">
    <source>
        <dbReference type="ARBA" id="ARBA00022884"/>
    </source>
</evidence>
<evidence type="ECO:0000259" key="6">
    <source>
        <dbReference type="Pfam" id="PF01386"/>
    </source>
</evidence>
<evidence type="ECO:0000256" key="1">
    <source>
        <dbReference type="ARBA" id="ARBA00022730"/>
    </source>
</evidence>
<dbReference type="EMBL" id="LZFO01000006">
    <property type="protein sequence ID" value="OFI06976.1"/>
    <property type="molecule type" value="Genomic_DNA"/>
</dbReference>
<dbReference type="PANTHER" id="PTHR33284:SF1">
    <property type="entry name" value="RIBOSOMAL PROTEIN L25_GLN-TRNA SYNTHETASE, ANTI-CODON-BINDING DOMAIN-CONTAINING PROTEIN"/>
    <property type="match status" value="1"/>
</dbReference>
<name>A0A1E8F0M6_9CLOT</name>
<dbReference type="InterPro" id="IPR011035">
    <property type="entry name" value="Ribosomal_bL25/Gln-tRNA_synth"/>
</dbReference>
<dbReference type="InterPro" id="IPR020056">
    <property type="entry name" value="Rbsml_bL25/Gln-tRNA_synth_N"/>
</dbReference>
<keyword evidence="9" id="KW-1185">Reference proteome</keyword>
<evidence type="ECO:0000313" key="8">
    <source>
        <dbReference type="EMBL" id="OFI06976.1"/>
    </source>
</evidence>
<dbReference type="Proteomes" id="UP000175744">
    <property type="component" value="Unassembled WGS sequence"/>
</dbReference>
<dbReference type="GO" id="GO:0006412">
    <property type="term" value="P:translation"/>
    <property type="evidence" value="ECO:0007669"/>
    <property type="project" value="UniProtKB-UniRule"/>
</dbReference>